<sequence length="100" mass="11488">MAHHLAELMRAAEEAETEEDRVRARRTAEETILRIWTHRAVLPGGADPLARHRDLIRALAALKPDAVASNDYSLLQWRPDYAAADEPEFSRDRSEKRLWS</sequence>
<proteinExistence type="predicted"/>
<gene>
    <name evidence="2" type="ORF">GCM10011322_13030</name>
</gene>
<dbReference type="EMBL" id="BMMF01000003">
    <property type="protein sequence ID" value="GGK27887.1"/>
    <property type="molecule type" value="Genomic_DNA"/>
</dbReference>
<feature type="region of interest" description="Disordered" evidence="1">
    <location>
        <begin position="1"/>
        <end position="23"/>
    </location>
</feature>
<accession>A0A917Q5M8</accession>
<dbReference type="Proteomes" id="UP000600449">
    <property type="component" value="Unassembled WGS sequence"/>
</dbReference>
<comment type="caution">
    <text evidence="2">The sequence shown here is derived from an EMBL/GenBank/DDBJ whole genome shotgun (WGS) entry which is preliminary data.</text>
</comment>
<dbReference type="AlphaFoldDB" id="A0A917Q5M8"/>
<keyword evidence="3" id="KW-1185">Reference proteome</keyword>
<evidence type="ECO:0000313" key="2">
    <source>
        <dbReference type="EMBL" id="GGK27887.1"/>
    </source>
</evidence>
<evidence type="ECO:0000256" key="1">
    <source>
        <dbReference type="SAM" id="MobiDB-lite"/>
    </source>
</evidence>
<evidence type="ECO:0000313" key="3">
    <source>
        <dbReference type="Proteomes" id="UP000600449"/>
    </source>
</evidence>
<dbReference type="RefSeq" id="WP_188910849.1">
    <property type="nucleotide sequence ID" value="NZ_BMMF01000003.1"/>
</dbReference>
<protein>
    <submittedName>
        <fullName evidence="2">Uncharacterized protein</fullName>
    </submittedName>
</protein>
<feature type="compositionally biased region" description="Basic and acidic residues" evidence="1">
    <location>
        <begin position="1"/>
        <end position="13"/>
    </location>
</feature>
<name>A0A917Q5M8_9HYPH</name>
<organism evidence="2 3">
    <name type="scientific">Salinarimonas ramus</name>
    <dbReference type="NCBI Taxonomy" id="690164"/>
    <lineage>
        <taxon>Bacteria</taxon>
        <taxon>Pseudomonadati</taxon>
        <taxon>Pseudomonadota</taxon>
        <taxon>Alphaproteobacteria</taxon>
        <taxon>Hyphomicrobiales</taxon>
        <taxon>Salinarimonadaceae</taxon>
        <taxon>Salinarimonas</taxon>
    </lineage>
</organism>
<reference evidence="2 3" key="1">
    <citation type="journal article" date="2014" name="Int. J. Syst. Evol. Microbiol.">
        <title>Complete genome sequence of Corynebacterium casei LMG S-19264T (=DSM 44701T), isolated from a smear-ripened cheese.</title>
        <authorList>
            <consortium name="US DOE Joint Genome Institute (JGI-PGF)"/>
            <person name="Walter F."/>
            <person name="Albersmeier A."/>
            <person name="Kalinowski J."/>
            <person name="Ruckert C."/>
        </authorList>
    </citation>
    <scope>NUCLEOTIDE SEQUENCE [LARGE SCALE GENOMIC DNA]</scope>
    <source>
        <strain evidence="2 3">CGMCC 1.9161</strain>
    </source>
</reference>